<feature type="domain" description="S100/CaBP-9k-type calcium binding subdomain" evidence="1">
    <location>
        <begin position="14"/>
        <end position="54"/>
    </location>
</feature>
<dbReference type="Ensembl" id="ENSCMIT00000030796.1">
    <property type="protein sequence ID" value="ENSCMIP00000030329.1"/>
    <property type="gene ID" value="ENSCMIG00000013054.1"/>
</dbReference>
<sequence>MGEGELDGPWMSELENALISIMKIFHKYSGSTTGKLKKAQVKELVNNELSRFIEELLPPEKRSANRLTTGFLLTAGKQRRVE</sequence>
<dbReference type="GeneTree" id="ENSGT00940000161997"/>
<dbReference type="SUPFAM" id="SSF47473">
    <property type="entry name" value="EF-hand"/>
    <property type="match status" value="1"/>
</dbReference>
<organism evidence="2 3">
    <name type="scientific">Callorhinchus milii</name>
    <name type="common">Ghost shark</name>
    <dbReference type="NCBI Taxonomy" id="7868"/>
    <lineage>
        <taxon>Eukaryota</taxon>
        <taxon>Metazoa</taxon>
        <taxon>Chordata</taxon>
        <taxon>Craniata</taxon>
        <taxon>Vertebrata</taxon>
        <taxon>Chondrichthyes</taxon>
        <taxon>Holocephali</taxon>
        <taxon>Chimaeriformes</taxon>
        <taxon>Callorhinchidae</taxon>
        <taxon>Callorhinchus</taxon>
    </lineage>
</organism>
<name>A0A4W3IJ53_CALMI</name>
<dbReference type="Pfam" id="PF01023">
    <property type="entry name" value="S_100"/>
    <property type="match status" value="1"/>
</dbReference>
<dbReference type="Gene3D" id="1.10.238.10">
    <property type="entry name" value="EF-hand"/>
    <property type="match status" value="1"/>
</dbReference>
<dbReference type="Proteomes" id="UP000314986">
    <property type="component" value="Unassembled WGS sequence"/>
</dbReference>
<reference evidence="3" key="3">
    <citation type="journal article" date="2014" name="Nature">
        <title>Elephant shark genome provides unique insights into gnathostome evolution.</title>
        <authorList>
            <consortium name="International Elephant Shark Genome Sequencing Consortium"/>
            <person name="Venkatesh B."/>
            <person name="Lee A.P."/>
            <person name="Ravi V."/>
            <person name="Maurya A.K."/>
            <person name="Lian M.M."/>
            <person name="Swann J.B."/>
            <person name="Ohta Y."/>
            <person name="Flajnik M.F."/>
            <person name="Sutoh Y."/>
            <person name="Kasahara M."/>
            <person name="Hoon S."/>
            <person name="Gangu V."/>
            <person name="Roy S.W."/>
            <person name="Irimia M."/>
            <person name="Korzh V."/>
            <person name="Kondrychyn I."/>
            <person name="Lim Z.W."/>
            <person name="Tay B.H."/>
            <person name="Tohari S."/>
            <person name="Kong K.W."/>
            <person name="Ho S."/>
            <person name="Lorente-Galdos B."/>
            <person name="Quilez J."/>
            <person name="Marques-Bonet T."/>
            <person name="Raney B.J."/>
            <person name="Ingham P.W."/>
            <person name="Tay A."/>
            <person name="Hillier L.W."/>
            <person name="Minx P."/>
            <person name="Boehm T."/>
            <person name="Wilson R.K."/>
            <person name="Brenner S."/>
            <person name="Warren W.C."/>
        </authorList>
    </citation>
    <scope>NUCLEOTIDE SEQUENCE [LARGE SCALE GENOMIC DNA]</scope>
</reference>
<accession>A0A4W3IJ53</accession>
<proteinExistence type="predicted"/>
<reference evidence="3" key="2">
    <citation type="journal article" date="2007" name="PLoS Biol.">
        <title>Survey sequencing and comparative analysis of the elephant shark (Callorhinchus milii) genome.</title>
        <authorList>
            <person name="Venkatesh B."/>
            <person name="Kirkness E.F."/>
            <person name="Loh Y.H."/>
            <person name="Halpern A.L."/>
            <person name="Lee A.P."/>
            <person name="Johnson J."/>
            <person name="Dandona N."/>
            <person name="Viswanathan L.D."/>
            <person name="Tay A."/>
            <person name="Venter J.C."/>
            <person name="Strausberg R.L."/>
            <person name="Brenner S."/>
        </authorList>
    </citation>
    <scope>NUCLEOTIDE SEQUENCE [LARGE SCALE GENOMIC DNA]</scope>
</reference>
<reference evidence="2" key="5">
    <citation type="submission" date="2025-09" db="UniProtKB">
        <authorList>
            <consortium name="Ensembl"/>
        </authorList>
    </citation>
    <scope>IDENTIFICATION</scope>
</reference>
<reference evidence="3" key="1">
    <citation type="journal article" date="2006" name="Science">
        <title>Ancient noncoding elements conserved in the human genome.</title>
        <authorList>
            <person name="Venkatesh B."/>
            <person name="Kirkness E.F."/>
            <person name="Loh Y.H."/>
            <person name="Halpern A.L."/>
            <person name="Lee A.P."/>
            <person name="Johnson J."/>
            <person name="Dandona N."/>
            <person name="Viswanathan L.D."/>
            <person name="Tay A."/>
            <person name="Venter J.C."/>
            <person name="Strausberg R.L."/>
            <person name="Brenner S."/>
        </authorList>
    </citation>
    <scope>NUCLEOTIDE SEQUENCE [LARGE SCALE GENOMIC DNA]</scope>
</reference>
<keyword evidence="3" id="KW-1185">Reference proteome</keyword>
<evidence type="ECO:0000313" key="3">
    <source>
        <dbReference type="Proteomes" id="UP000314986"/>
    </source>
</evidence>
<dbReference type="InterPro" id="IPR013787">
    <property type="entry name" value="S100_Ca-bd_sub"/>
</dbReference>
<reference evidence="2" key="4">
    <citation type="submission" date="2025-08" db="UniProtKB">
        <authorList>
            <consortium name="Ensembl"/>
        </authorList>
    </citation>
    <scope>IDENTIFICATION</scope>
</reference>
<evidence type="ECO:0000259" key="1">
    <source>
        <dbReference type="SMART" id="SM01394"/>
    </source>
</evidence>
<dbReference type="SMART" id="SM01394">
    <property type="entry name" value="S_100"/>
    <property type="match status" value="1"/>
</dbReference>
<dbReference type="AlphaFoldDB" id="A0A4W3IJ53"/>
<evidence type="ECO:0000313" key="2">
    <source>
        <dbReference type="Ensembl" id="ENSCMIP00000030329.1"/>
    </source>
</evidence>
<protein>
    <recommendedName>
        <fullName evidence="1">S100/CaBP-9k-type calcium binding subdomain domain-containing protein</fullName>
    </recommendedName>
</protein>
<dbReference type="InterPro" id="IPR011992">
    <property type="entry name" value="EF-hand-dom_pair"/>
</dbReference>